<evidence type="ECO:0000256" key="4">
    <source>
        <dbReference type="ARBA" id="ARBA00022827"/>
    </source>
</evidence>
<comment type="similarity">
    <text evidence="2 5">Belongs to the acyl-CoA dehydrogenase family.</text>
</comment>
<dbReference type="RefSeq" id="WP_171218082.1">
    <property type="nucleotide sequence ID" value="NZ_JABEPP010000002.1"/>
</dbReference>
<dbReference type="InterPro" id="IPR009100">
    <property type="entry name" value="AcylCoA_DH/oxidase_NM_dom_sf"/>
</dbReference>
<protein>
    <submittedName>
        <fullName evidence="9">Acyl-CoA dehydrogenase</fullName>
    </submittedName>
</protein>
<feature type="domain" description="Acyl-CoA oxidase/dehydrogenase middle" evidence="7">
    <location>
        <begin position="183"/>
        <end position="274"/>
    </location>
</feature>
<keyword evidence="10" id="KW-1185">Reference proteome</keyword>
<dbReference type="Pfam" id="PF18158">
    <property type="entry name" value="AidB_N"/>
    <property type="match status" value="1"/>
</dbReference>
<dbReference type="Pfam" id="PF02770">
    <property type="entry name" value="Acyl-CoA_dh_M"/>
    <property type="match status" value="1"/>
</dbReference>
<comment type="caution">
    <text evidence="9">The sequence shown here is derived from an EMBL/GenBank/DDBJ whole genome shotgun (WGS) entry which is preliminary data.</text>
</comment>
<dbReference type="Gene3D" id="2.40.110.20">
    <property type="match status" value="1"/>
</dbReference>
<dbReference type="Proteomes" id="UP000564885">
    <property type="component" value="Unassembled WGS sequence"/>
</dbReference>
<sequence length="547" mass="59937">MLDRYGYATHEVLNQPPPLSDYDAFSSDPALGRIVHAFGADWARQKLEAAGRTVGSAHVQMLARQANRHTPELRTHDRFGNRIDQIDFHPAWHELMGLAIGQEVHSLSWTDRRPGAQVARAALSYLWNQGENGIMCPILMTYASVPTLRRDPALAAEWEAKVLSTRYDPRQTSAAGKTGITVGMAMTEKQGGSDLRQTQTFAERDGEGWRLVGHKWFFSVPHSDIFITLARTEAGVSCFLVPGWLPDGSRNHLMIQRLKEKAGNRSNASSEVEYRGAYAQLVGEDGHGIREAISMGHLSRLECALSSGGIMRQAISHAAHHVANRRAFQRSLIDQPIMTNVLADLQVEAVAAAWLSFRVAAAFDGEADEAERLIGRIAAPIAKYWVCKRVTSVVTEALECHGGNGFIEDHLMARLYREAPLNGIWEGTGNVICLDVLRSMQRAPGSLEALLAEIGRAAGADRRFDAALAALHDEIRDLAAHEGQARRFIERLALMLAGSLILRHEPPEVADAFVASRLDAGWTGAFGTLPRGIDAGAIARSAVPRLH</sequence>
<dbReference type="AlphaFoldDB" id="A0A849HYM1"/>
<reference evidence="9 10" key="1">
    <citation type="submission" date="2020-04" db="EMBL/GenBank/DDBJ databases">
        <title>Enterovirga sp. isolate from soil.</title>
        <authorList>
            <person name="Chea S."/>
            <person name="Kim D.-U."/>
        </authorList>
    </citation>
    <scope>NUCLEOTIDE SEQUENCE [LARGE SCALE GENOMIC DNA]</scope>
    <source>
        <strain evidence="9 10">DB1703</strain>
    </source>
</reference>
<dbReference type="Gene3D" id="6.10.250.600">
    <property type="match status" value="1"/>
</dbReference>
<evidence type="ECO:0000256" key="1">
    <source>
        <dbReference type="ARBA" id="ARBA00001974"/>
    </source>
</evidence>
<dbReference type="GO" id="GO:0003995">
    <property type="term" value="F:acyl-CoA dehydrogenase activity"/>
    <property type="evidence" value="ECO:0007669"/>
    <property type="project" value="InterPro"/>
</dbReference>
<feature type="domain" description="Adaptive response protein AidB N-terminal" evidence="8">
    <location>
        <begin position="14"/>
        <end position="169"/>
    </location>
</feature>
<evidence type="ECO:0000313" key="10">
    <source>
        <dbReference type="Proteomes" id="UP000564885"/>
    </source>
</evidence>
<accession>A0A849HYM1</accession>
<keyword evidence="5" id="KW-0560">Oxidoreductase</keyword>
<feature type="domain" description="Acyl-CoA dehydrogenase/oxidase C-terminal" evidence="6">
    <location>
        <begin position="286"/>
        <end position="440"/>
    </location>
</feature>
<evidence type="ECO:0000256" key="2">
    <source>
        <dbReference type="ARBA" id="ARBA00009347"/>
    </source>
</evidence>
<comment type="cofactor">
    <cofactor evidence="1 5">
        <name>FAD</name>
        <dbReference type="ChEBI" id="CHEBI:57692"/>
    </cofactor>
</comment>
<dbReference type="InterPro" id="IPR006091">
    <property type="entry name" value="Acyl-CoA_Oxase/DH_mid-dom"/>
</dbReference>
<evidence type="ECO:0000259" key="7">
    <source>
        <dbReference type="Pfam" id="PF02770"/>
    </source>
</evidence>
<dbReference type="SUPFAM" id="SSF47203">
    <property type="entry name" value="Acyl-CoA dehydrogenase C-terminal domain-like"/>
    <property type="match status" value="1"/>
</dbReference>
<dbReference type="PANTHER" id="PTHR42707">
    <property type="entry name" value="ACYL-COA DEHYDROGENASE"/>
    <property type="match status" value="1"/>
</dbReference>
<dbReference type="PANTHER" id="PTHR42707:SF3">
    <property type="entry name" value="ACYL-COA DEHYDROGENASE AIDB-RELATED"/>
    <property type="match status" value="1"/>
</dbReference>
<dbReference type="InterPro" id="IPR036250">
    <property type="entry name" value="AcylCo_DH-like_C"/>
</dbReference>
<dbReference type="PROSITE" id="PS00073">
    <property type="entry name" value="ACYL_COA_DH_2"/>
    <property type="match status" value="1"/>
</dbReference>
<dbReference type="Gene3D" id="1.20.140.10">
    <property type="entry name" value="Butyryl-CoA Dehydrogenase, subunit A, domain 3"/>
    <property type="match status" value="1"/>
</dbReference>
<proteinExistence type="inferred from homology"/>
<name>A0A849HYM1_9HYPH</name>
<dbReference type="SUPFAM" id="SSF56645">
    <property type="entry name" value="Acyl-CoA dehydrogenase NM domain-like"/>
    <property type="match status" value="1"/>
</dbReference>
<evidence type="ECO:0000259" key="8">
    <source>
        <dbReference type="Pfam" id="PF18158"/>
    </source>
</evidence>
<dbReference type="InterPro" id="IPR009075">
    <property type="entry name" value="AcylCo_DH/oxidase_C"/>
</dbReference>
<evidence type="ECO:0000313" key="9">
    <source>
        <dbReference type="EMBL" id="NNM72626.1"/>
    </source>
</evidence>
<dbReference type="Pfam" id="PF00441">
    <property type="entry name" value="Acyl-CoA_dh_1"/>
    <property type="match status" value="1"/>
</dbReference>
<evidence type="ECO:0000256" key="3">
    <source>
        <dbReference type="ARBA" id="ARBA00022630"/>
    </source>
</evidence>
<dbReference type="InterPro" id="IPR052904">
    <property type="entry name" value="Acyl-CoA_dehydrogenase-like"/>
</dbReference>
<evidence type="ECO:0000256" key="5">
    <source>
        <dbReference type="RuleBase" id="RU362125"/>
    </source>
</evidence>
<gene>
    <name evidence="9" type="ORF">HJG44_09545</name>
</gene>
<dbReference type="InterPro" id="IPR006089">
    <property type="entry name" value="Acyl-CoA_DH_CS"/>
</dbReference>
<keyword evidence="3 5" id="KW-0285">Flavoprotein</keyword>
<dbReference type="EMBL" id="JABEPP010000002">
    <property type="protein sequence ID" value="NNM72626.1"/>
    <property type="molecule type" value="Genomic_DNA"/>
</dbReference>
<organism evidence="9 10">
    <name type="scientific">Enterovirga aerilata</name>
    <dbReference type="NCBI Taxonomy" id="2730920"/>
    <lineage>
        <taxon>Bacteria</taxon>
        <taxon>Pseudomonadati</taxon>
        <taxon>Pseudomonadota</taxon>
        <taxon>Alphaproteobacteria</taxon>
        <taxon>Hyphomicrobiales</taxon>
        <taxon>Methylobacteriaceae</taxon>
        <taxon>Enterovirga</taxon>
    </lineage>
</organism>
<dbReference type="InterPro" id="IPR041504">
    <property type="entry name" value="AidB_N"/>
</dbReference>
<keyword evidence="4 5" id="KW-0274">FAD</keyword>
<evidence type="ECO:0000259" key="6">
    <source>
        <dbReference type="Pfam" id="PF00441"/>
    </source>
</evidence>